<dbReference type="WBParaSite" id="EVEC_0000020601-mRNA-1">
    <property type="protein sequence ID" value="EVEC_0000020601-mRNA-1"/>
    <property type="gene ID" value="EVEC_0000020601"/>
</dbReference>
<comment type="function">
    <text evidence="8">Reversible hydration of carbon dioxide.</text>
</comment>
<reference evidence="10 11" key="2">
    <citation type="submission" date="2018-10" db="EMBL/GenBank/DDBJ databases">
        <authorList>
            <consortium name="Pathogen Informatics"/>
        </authorList>
    </citation>
    <scope>NUCLEOTIDE SEQUENCE [LARGE SCALE GENOMIC DNA]</scope>
</reference>
<dbReference type="CDD" id="cd00326">
    <property type="entry name" value="alpha_CA"/>
    <property type="match status" value="1"/>
</dbReference>
<dbReference type="GO" id="GO:0004089">
    <property type="term" value="F:carbonate dehydratase activity"/>
    <property type="evidence" value="ECO:0007669"/>
    <property type="project" value="UniProtKB-UniRule"/>
</dbReference>
<accession>A0A0N4USS8</accession>
<evidence type="ECO:0000313" key="10">
    <source>
        <dbReference type="EMBL" id="VDD85000.1"/>
    </source>
</evidence>
<dbReference type="GO" id="GO:0005737">
    <property type="term" value="C:cytoplasm"/>
    <property type="evidence" value="ECO:0007669"/>
    <property type="project" value="TreeGrafter"/>
</dbReference>
<evidence type="ECO:0000313" key="12">
    <source>
        <dbReference type="WBParaSite" id="EVEC_0000020601-mRNA-1"/>
    </source>
</evidence>
<protein>
    <recommendedName>
        <fullName evidence="3 8">Carbonic anhydrase</fullName>
        <ecNumber evidence="3 8">4.2.1.1</ecNumber>
    </recommendedName>
</protein>
<evidence type="ECO:0000256" key="3">
    <source>
        <dbReference type="ARBA" id="ARBA00012925"/>
    </source>
</evidence>
<evidence type="ECO:0000256" key="7">
    <source>
        <dbReference type="ARBA" id="ARBA00048348"/>
    </source>
</evidence>
<dbReference type="InterPro" id="IPR018338">
    <property type="entry name" value="Carbonic_anhydrase_a-class_CS"/>
</dbReference>
<dbReference type="Gene3D" id="3.10.200.10">
    <property type="entry name" value="Alpha carbonic anhydrase"/>
    <property type="match status" value="1"/>
</dbReference>
<evidence type="ECO:0000256" key="1">
    <source>
        <dbReference type="ARBA" id="ARBA00001947"/>
    </source>
</evidence>
<dbReference type="OrthoDB" id="429145at2759"/>
<comment type="cofactor">
    <cofactor evidence="1 8">
        <name>Zn(2+)</name>
        <dbReference type="ChEBI" id="CHEBI:29105"/>
    </cofactor>
</comment>
<dbReference type="Proteomes" id="UP000274131">
    <property type="component" value="Unassembled WGS sequence"/>
</dbReference>
<evidence type="ECO:0000256" key="5">
    <source>
        <dbReference type="ARBA" id="ARBA00022833"/>
    </source>
</evidence>
<proteinExistence type="inferred from homology"/>
<evidence type="ECO:0000313" key="11">
    <source>
        <dbReference type="Proteomes" id="UP000274131"/>
    </source>
</evidence>
<evidence type="ECO:0000259" key="9">
    <source>
        <dbReference type="PROSITE" id="PS51144"/>
    </source>
</evidence>
<dbReference type="SUPFAM" id="SSF51069">
    <property type="entry name" value="Carbonic anhydrase"/>
    <property type="match status" value="1"/>
</dbReference>
<gene>
    <name evidence="10" type="ORF">EVEC_LOCUS143</name>
</gene>
<comment type="similarity">
    <text evidence="2 8">Belongs to the alpha-carbonic anhydrase family.</text>
</comment>
<dbReference type="EC" id="4.2.1.1" evidence="3 8"/>
<dbReference type="PROSITE" id="PS51144">
    <property type="entry name" value="ALPHA_CA_2"/>
    <property type="match status" value="1"/>
</dbReference>
<evidence type="ECO:0000256" key="8">
    <source>
        <dbReference type="RuleBase" id="RU367011"/>
    </source>
</evidence>
<dbReference type="PANTHER" id="PTHR18952">
    <property type="entry name" value="CARBONIC ANHYDRASE"/>
    <property type="match status" value="1"/>
</dbReference>
<dbReference type="SMART" id="SM01057">
    <property type="entry name" value="Carb_anhydrase"/>
    <property type="match status" value="1"/>
</dbReference>
<dbReference type="InterPro" id="IPR023561">
    <property type="entry name" value="Carbonic_anhydrase_a-class"/>
</dbReference>
<dbReference type="PANTHER" id="PTHR18952:SF141">
    <property type="entry name" value="CARBONIC ANHYDRASE"/>
    <property type="match status" value="1"/>
</dbReference>
<evidence type="ECO:0000256" key="6">
    <source>
        <dbReference type="ARBA" id="ARBA00023239"/>
    </source>
</evidence>
<dbReference type="Pfam" id="PF00194">
    <property type="entry name" value="Carb_anhydrase"/>
    <property type="match status" value="2"/>
</dbReference>
<dbReference type="GO" id="GO:0008270">
    <property type="term" value="F:zinc ion binding"/>
    <property type="evidence" value="ECO:0007669"/>
    <property type="project" value="UniProtKB-UniRule"/>
</dbReference>
<feature type="domain" description="Alpha-carbonic anhydrase" evidence="9">
    <location>
        <begin position="1"/>
        <end position="268"/>
    </location>
</feature>
<reference evidence="12" key="1">
    <citation type="submission" date="2017-02" db="UniProtKB">
        <authorList>
            <consortium name="WormBaseParasite"/>
        </authorList>
    </citation>
    <scope>IDENTIFICATION</scope>
</reference>
<keyword evidence="11" id="KW-1185">Reference proteome</keyword>
<dbReference type="AlphaFoldDB" id="A0A0N4USS8"/>
<name>A0A0N4USS8_ENTVE</name>
<dbReference type="EMBL" id="UXUI01000090">
    <property type="protein sequence ID" value="VDD85000.1"/>
    <property type="molecule type" value="Genomic_DNA"/>
</dbReference>
<comment type="catalytic activity">
    <reaction evidence="7 8">
        <text>hydrogencarbonate + H(+) = CO2 + H2O</text>
        <dbReference type="Rhea" id="RHEA:10748"/>
        <dbReference type="ChEBI" id="CHEBI:15377"/>
        <dbReference type="ChEBI" id="CHEBI:15378"/>
        <dbReference type="ChEBI" id="CHEBI:16526"/>
        <dbReference type="ChEBI" id="CHEBI:17544"/>
        <dbReference type="EC" id="4.2.1.1"/>
    </reaction>
</comment>
<sequence>MNLASGNYFIVFVDDKENVAFHFFFYNLFELLNFLFSQELSYLLSAVQITLKGSSADLPEIFGGGLDQVYRLAQYHFHWSQEDSKGSEHTVDGHHYPMELHLVHTGAENPEKIAVLGVFLEFGGDGKALREECNKIECVYEPSKLSCHSTTFSVVFLTLLIFADSILLGHVVLQELNYLFVAKFYPIGNIRMDDKLPKNRNSFWRYSGSLTTPPCTECVTWTVFTEPVTILKTQLEQFRMVQDSPEHLMEKNFRPTQNLNGREVFLITTS</sequence>
<dbReference type="PROSITE" id="PS00162">
    <property type="entry name" value="ALPHA_CA_1"/>
    <property type="match status" value="1"/>
</dbReference>
<keyword evidence="6 8" id="KW-0456">Lyase</keyword>
<dbReference type="InterPro" id="IPR001148">
    <property type="entry name" value="CA_dom"/>
</dbReference>
<keyword evidence="4 8" id="KW-0479">Metal-binding</keyword>
<evidence type="ECO:0000256" key="4">
    <source>
        <dbReference type="ARBA" id="ARBA00022723"/>
    </source>
</evidence>
<evidence type="ECO:0000256" key="2">
    <source>
        <dbReference type="ARBA" id="ARBA00010718"/>
    </source>
</evidence>
<dbReference type="InterPro" id="IPR036398">
    <property type="entry name" value="CA_dom_sf"/>
</dbReference>
<dbReference type="STRING" id="51028.A0A0N4USS8"/>
<keyword evidence="5 8" id="KW-0862">Zinc</keyword>
<organism evidence="12">
    <name type="scientific">Enterobius vermicularis</name>
    <name type="common">Human pinworm</name>
    <dbReference type="NCBI Taxonomy" id="51028"/>
    <lineage>
        <taxon>Eukaryota</taxon>
        <taxon>Metazoa</taxon>
        <taxon>Ecdysozoa</taxon>
        <taxon>Nematoda</taxon>
        <taxon>Chromadorea</taxon>
        <taxon>Rhabditida</taxon>
        <taxon>Spirurina</taxon>
        <taxon>Oxyuridomorpha</taxon>
        <taxon>Oxyuroidea</taxon>
        <taxon>Oxyuridae</taxon>
        <taxon>Enterobius</taxon>
    </lineage>
</organism>